<evidence type="ECO:0000313" key="1">
    <source>
        <dbReference type="EMBL" id="RDY02287.1"/>
    </source>
</evidence>
<dbReference type="OrthoDB" id="1723222at2759"/>
<proteinExistence type="predicted"/>
<protein>
    <submittedName>
        <fullName evidence="1">Uncharacterized protein</fullName>
    </submittedName>
</protein>
<dbReference type="Gene3D" id="3.30.420.10">
    <property type="entry name" value="Ribonuclease H-like superfamily/Ribonuclease H"/>
    <property type="match status" value="1"/>
</dbReference>
<dbReference type="InterPro" id="IPR036397">
    <property type="entry name" value="RNaseH_sf"/>
</dbReference>
<dbReference type="AlphaFoldDB" id="A0A371HHK7"/>
<organism evidence="1 2">
    <name type="scientific">Mucuna pruriens</name>
    <name type="common">Velvet bean</name>
    <name type="synonym">Dolichos pruriens</name>
    <dbReference type="NCBI Taxonomy" id="157652"/>
    <lineage>
        <taxon>Eukaryota</taxon>
        <taxon>Viridiplantae</taxon>
        <taxon>Streptophyta</taxon>
        <taxon>Embryophyta</taxon>
        <taxon>Tracheophyta</taxon>
        <taxon>Spermatophyta</taxon>
        <taxon>Magnoliopsida</taxon>
        <taxon>eudicotyledons</taxon>
        <taxon>Gunneridae</taxon>
        <taxon>Pentapetalae</taxon>
        <taxon>rosids</taxon>
        <taxon>fabids</taxon>
        <taxon>Fabales</taxon>
        <taxon>Fabaceae</taxon>
        <taxon>Papilionoideae</taxon>
        <taxon>50 kb inversion clade</taxon>
        <taxon>NPAAA clade</taxon>
        <taxon>indigoferoid/millettioid clade</taxon>
        <taxon>Phaseoleae</taxon>
        <taxon>Mucuna</taxon>
    </lineage>
</organism>
<comment type="caution">
    <text evidence="1">The sequence shown here is derived from an EMBL/GenBank/DDBJ whole genome shotgun (WGS) entry which is preliminary data.</text>
</comment>
<dbReference type="GO" id="GO:0003676">
    <property type="term" value="F:nucleic acid binding"/>
    <property type="evidence" value="ECO:0007669"/>
    <property type="project" value="InterPro"/>
</dbReference>
<keyword evidence="2" id="KW-1185">Reference proteome</keyword>
<dbReference type="EMBL" id="QJKJ01002564">
    <property type="protein sequence ID" value="RDY02287.1"/>
    <property type="molecule type" value="Genomic_DNA"/>
</dbReference>
<sequence>MTNPSRKDWRRLLEDALWAHRIACRTPLGMSPYWIVFGKTCHLLSTKLTRLSNSAIWPMIKLRSRENSNYKNSEERPSSRLESAAIQLTTKAHSRWDGPFVIINIIPYGAVQLKDEKSNNTFQVNRPQIKPFYEGPIPIVDDIEIISLMELAPLDGIT</sequence>
<feature type="non-terminal residue" evidence="1">
    <location>
        <position position="1"/>
    </location>
</feature>
<evidence type="ECO:0000313" key="2">
    <source>
        <dbReference type="Proteomes" id="UP000257109"/>
    </source>
</evidence>
<name>A0A371HHK7_MUCPR</name>
<reference evidence="1" key="1">
    <citation type="submission" date="2018-05" db="EMBL/GenBank/DDBJ databases">
        <title>Draft genome of Mucuna pruriens seed.</title>
        <authorList>
            <person name="Nnadi N.E."/>
            <person name="Vos R."/>
            <person name="Hasami M.H."/>
            <person name="Devisetty U.K."/>
            <person name="Aguiy J.C."/>
        </authorList>
    </citation>
    <scope>NUCLEOTIDE SEQUENCE [LARGE SCALE GENOMIC DNA]</scope>
    <source>
        <strain evidence="1">JCA_2017</strain>
    </source>
</reference>
<dbReference type="Proteomes" id="UP000257109">
    <property type="component" value="Unassembled WGS sequence"/>
</dbReference>
<accession>A0A371HHK7</accession>
<gene>
    <name evidence="1" type="ORF">CR513_14278</name>
</gene>